<evidence type="ECO:0000313" key="9">
    <source>
        <dbReference type="Proteomes" id="UP001202328"/>
    </source>
</evidence>
<keyword evidence="9" id="KW-1185">Reference proteome</keyword>
<sequence length="320" mass="36700">FGIGNLRGYMLGDEMVRGVSGGQKKRVTTGEMLVGPARALFMDEISTGLDSSTTFQIVNSIRKTIHIMNGTAVISLLQPAPETYDMFDDIILISDQQIVYQGPRENVTSRKDQRKYWERKDEPYYFIPFHVGRQIGDELATPFNKAKSHPAALTPEIYGISKKELLKACTAREYLLMKRNSFVYIFNLFQLLIQAIIGMTLFFRTELKKETINDGGVYLGALFFALTVILFNGFSELAMTVVKLPVFYKQRDLLFFPPWAYAIPTWILKIPVTIAEVALWVFVTYYVMGFDPNVERLFRQFLLLLFLHQVASGLFRYTEI</sequence>
<dbReference type="GO" id="GO:0005886">
    <property type="term" value="C:plasma membrane"/>
    <property type="evidence" value="ECO:0007669"/>
    <property type="project" value="UniProtKB-ARBA"/>
</dbReference>
<feature type="transmembrane region" description="Helical" evidence="6">
    <location>
        <begin position="215"/>
        <end position="238"/>
    </location>
</feature>
<gene>
    <name evidence="8" type="ORF">MKW98_028586</name>
</gene>
<evidence type="ECO:0000256" key="1">
    <source>
        <dbReference type="ARBA" id="ARBA00004141"/>
    </source>
</evidence>
<feature type="transmembrane region" description="Helical" evidence="6">
    <location>
        <begin position="259"/>
        <end position="285"/>
    </location>
</feature>
<dbReference type="Proteomes" id="UP001202328">
    <property type="component" value="Unassembled WGS sequence"/>
</dbReference>
<evidence type="ECO:0000256" key="6">
    <source>
        <dbReference type="SAM" id="Phobius"/>
    </source>
</evidence>
<organism evidence="8 9">
    <name type="scientific">Papaver atlanticum</name>
    <dbReference type="NCBI Taxonomy" id="357466"/>
    <lineage>
        <taxon>Eukaryota</taxon>
        <taxon>Viridiplantae</taxon>
        <taxon>Streptophyta</taxon>
        <taxon>Embryophyta</taxon>
        <taxon>Tracheophyta</taxon>
        <taxon>Spermatophyta</taxon>
        <taxon>Magnoliopsida</taxon>
        <taxon>Ranunculales</taxon>
        <taxon>Papaveraceae</taxon>
        <taxon>Papaveroideae</taxon>
        <taxon>Papaver</taxon>
    </lineage>
</organism>
<keyword evidence="3 6" id="KW-0812">Transmembrane</keyword>
<dbReference type="EMBL" id="JAJJMB010002559">
    <property type="protein sequence ID" value="KAI3951182.1"/>
    <property type="molecule type" value="Genomic_DNA"/>
</dbReference>
<evidence type="ECO:0000313" key="8">
    <source>
        <dbReference type="EMBL" id="KAI3951182.1"/>
    </source>
</evidence>
<feature type="non-terminal residue" evidence="8">
    <location>
        <position position="1"/>
    </location>
</feature>
<comment type="caution">
    <text evidence="8">The sequence shown here is derived from an EMBL/GenBank/DDBJ whole genome shotgun (WGS) entry which is preliminary data.</text>
</comment>
<dbReference type="PANTHER" id="PTHR19241">
    <property type="entry name" value="ATP-BINDING CASSETTE TRANSPORTER"/>
    <property type="match status" value="1"/>
</dbReference>
<reference evidence="8" key="1">
    <citation type="submission" date="2022-04" db="EMBL/GenBank/DDBJ databases">
        <title>A functionally conserved STORR gene fusion in Papaver species that diverged 16.8 million years ago.</title>
        <authorList>
            <person name="Catania T."/>
        </authorList>
    </citation>
    <scope>NUCLEOTIDE SEQUENCE</scope>
    <source>
        <strain evidence="8">S-188037</strain>
    </source>
</reference>
<dbReference type="Pfam" id="PF01061">
    <property type="entry name" value="ABC2_membrane"/>
    <property type="match status" value="1"/>
</dbReference>
<dbReference type="GO" id="GO:0140359">
    <property type="term" value="F:ABC-type transporter activity"/>
    <property type="evidence" value="ECO:0007669"/>
    <property type="project" value="InterPro"/>
</dbReference>
<dbReference type="InterPro" id="IPR027417">
    <property type="entry name" value="P-loop_NTPase"/>
</dbReference>
<dbReference type="SUPFAM" id="SSF52540">
    <property type="entry name" value="P-loop containing nucleoside triphosphate hydrolases"/>
    <property type="match status" value="1"/>
</dbReference>
<dbReference type="AlphaFoldDB" id="A0AAD4TAF1"/>
<dbReference type="Gene3D" id="3.40.50.300">
    <property type="entry name" value="P-loop containing nucleotide triphosphate hydrolases"/>
    <property type="match status" value="1"/>
</dbReference>
<evidence type="ECO:0000259" key="7">
    <source>
        <dbReference type="Pfam" id="PF01061"/>
    </source>
</evidence>
<keyword evidence="4 6" id="KW-1133">Transmembrane helix</keyword>
<evidence type="ECO:0000256" key="3">
    <source>
        <dbReference type="ARBA" id="ARBA00022692"/>
    </source>
</evidence>
<dbReference type="InterPro" id="IPR013525">
    <property type="entry name" value="ABC2_TM"/>
</dbReference>
<feature type="transmembrane region" description="Helical" evidence="6">
    <location>
        <begin position="182"/>
        <end position="203"/>
    </location>
</feature>
<evidence type="ECO:0000256" key="4">
    <source>
        <dbReference type="ARBA" id="ARBA00022989"/>
    </source>
</evidence>
<name>A0AAD4TAF1_9MAGN</name>
<feature type="domain" description="ABC-2 type transporter transmembrane" evidence="7">
    <location>
        <begin position="165"/>
        <end position="316"/>
    </location>
</feature>
<accession>A0AAD4TAF1</accession>
<protein>
    <recommendedName>
        <fullName evidence="7">ABC-2 type transporter transmembrane domain-containing protein</fullName>
    </recommendedName>
</protein>
<comment type="subcellular location">
    <subcellularLocation>
        <location evidence="1">Membrane</location>
        <topology evidence="1">Multi-pass membrane protein</topology>
    </subcellularLocation>
</comment>
<evidence type="ECO:0000256" key="5">
    <source>
        <dbReference type="ARBA" id="ARBA00023136"/>
    </source>
</evidence>
<proteinExistence type="predicted"/>
<keyword evidence="2" id="KW-0813">Transport</keyword>
<evidence type="ECO:0000256" key="2">
    <source>
        <dbReference type="ARBA" id="ARBA00022448"/>
    </source>
</evidence>
<keyword evidence="5 6" id="KW-0472">Membrane</keyword>